<dbReference type="EMBL" id="JBEPMM010000005">
    <property type="protein sequence ID" value="MET3692774.1"/>
    <property type="molecule type" value="Genomic_DNA"/>
</dbReference>
<sequence length="64" mass="6694">MNSPLTPLLILLLLPIAAIGAVLYTDAGIEPALFYATVKTFVVLFIVAGGLCFAASRLAERSEG</sequence>
<proteinExistence type="predicted"/>
<protein>
    <submittedName>
        <fullName evidence="2">Uncharacterized protein</fullName>
    </submittedName>
</protein>
<organism evidence="2 3">
    <name type="scientific">Methylobacterium goesingense</name>
    <dbReference type="NCBI Taxonomy" id="243690"/>
    <lineage>
        <taxon>Bacteria</taxon>
        <taxon>Pseudomonadati</taxon>
        <taxon>Pseudomonadota</taxon>
        <taxon>Alphaproteobacteria</taxon>
        <taxon>Hyphomicrobiales</taxon>
        <taxon>Methylobacteriaceae</taxon>
        <taxon>Methylobacterium</taxon>
    </lineage>
</organism>
<keyword evidence="1" id="KW-0812">Transmembrane</keyword>
<dbReference type="Proteomes" id="UP001549145">
    <property type="component" value="Unassembled WGS sequence"/>
</dbReference>
<keyword evidence="3" id="KW-1185">Reference proteome</keyword>
<feature type="transmembrane region" description="Helical" evidence="1">
    <location>
        <begin position="34"/>
        <end position="55"/>
    </location>
</feature>
<dbReference type="RefSeq" id="WP_238282721.1">
    <property type="nucleotide sequence ID" value="NZ_BPQL01000190.1"/>
</dbReference>
<reference evidence="2 3" key="1">
    <citation type="submission" date="2024-06" db="EMBL/GenBank/DDBJ databases">
        <title>Genomic Encyclopedia of Type Strains, Phase IV (KMG-IV): sequencing the most valuable type-strain genomes for metagenomic binning, comparative biology and taxonomic classification.</title>
        <authorList>
            <person name="Goeker M."/>
        </authorList>
    </citation>
    <scope>NUCLEOTIDE SEQUENCE [LARGE SCALE GENOMIC DNA]</scope>
    <source>
        <strain evidence="2 3">DSM 21331</strain>
    </source>
</reference>
<name>A0ABV2L575_9HYPH</name>
<evidence type="ECO:0000256" key="1">
    <source>
        <dbReference type="SAM" id="Phobius"/>
    </source>
</evidence>
<keyword evidence="1" id="KW-1133">Transmembrane helix</keyword>
<comment type="caution">
    <text evidence="2">The sequence shown here is derived from an EMBL/GenBank/DDBJ whole genome shotgun (WGS) entry which is preliminary data.</text>
</comment>
<gene>
    <name evidence="2" type="ORF">ABID43_002314</name>
</gene>
<evidence type="ECO:0000313" key="3">
    <source>
        <dbReference type="Proteomes" id="UP001549145"/>
    </source>
</evidence>
<keyword evidence="1" id="KW-0472">Membrane</keyword>
<accession>A0ABV2L575</accession>
<evidence type="ECO:0000313" key="2">
    <source>
        <dbReference type="EMBL" id="MET3692774.1"/>
    </source>
</evidence>